<gene>
    <name evidence="2" type="ORF">A3A70_00640</name>
</gene>
<organism evidence="2 3">
    <name type="scientific">candidate division WWE3 bacterium RIFCSPLOWO2_01_FULL_42_11</name>
    <dbReference type="NCBI Taxonomy" id="1802627"/>
    <lineage>
        <taxon>Bacteria</taxon>
        <taxon>Katanobacteria</taxon>
    </lineage>
</organism>
<name>A0A1F4VQZ4_UNCKA</name>
<feature type="chain" id="PRO_5009515028" description="DUF5666 domain-containing protein" evidence="1">
    <location>
        <begin position="32"/>
        <end position="137"/>
    </location>
</feature>
<evidence type="ECO:0000256" key="1">
    <source>
        <dbReference type="SAM" id="SignalP"/>
    </source>
</evidence>
<reference evidence="2 3" key="1">
    <citation type="journal article" date="2016" name="Nat. Commun.">
        <title>Thousands of microbial genomes shed light on interconnected biogeochemical processes in an aquifer system.</title>
        <authorList>
            <person name="Anantharaman K."/>
            <person name="Brown C.T."/>
            <person name="Hug L.A."/>
            <person name="Sharon I."/>
            <person name="Castelle C.J."/>
            <person name="Probst A.J."/>
            <person name="Thomas B.C."/>
            <person name="Singh A."/>
            <person name="Wilkins M.J."/>
            <person name="Karaoz U."/>
            <person name="Brodie E.L."/>
            <person name="Williams K.H."/>
            <person name="Hubbard S.S."/>
            <person name="Banfield J.F."/>
        </authorList>
    </citation>
    <scope>NUCLEOTIDE SEQUENCE [LARGE SCALE GENOMIC DNA]</scope>
</reference>
<dbReference type="EMBL" id="MEVK01000017">
    <property type="protein sequence ID" value="OGC59408.1"/>
    <property type="molecule type" value="Genomic_DNA"/>
</dbReference>
<sequence length="137" mass="14924">MKTNKQKYLAVGTVGVSALAGFLASATPALASKGETISDDFQSRSPQFIRGMASGKIDVRGDVDWRSYKETRNGSRTFYFWATKGPINVDVYKGTQRVGTRSIAKGGKASVTVSTRNGDKLFIRMSGPVGSYWKMKL</sequence>
<protein>
    <recommendedName>
        <fullName evidence="4">DUF5666 domain-containing protein</fullName>
    </recommendedName>
</protein>
<comment type="caution">
    <text evidence="2">The sequence shown here is derived from an EMBL/GenBank/DDBJ whole genome shotgun (WGS) entry which is preliminary data.</text>
</comment>
<accession>A0A1F4VQZ4</accession>
<evidence type="ECO:0000313" key="2">
    <source>
        <dbReference type="EMBL" id="OGC59408.1"/>
    </source>
</evidence>
<feature type="signal peptide" evidence="1">
    <location>
        <begin position="1"/>
        <end position="31"/>
    </location>
</feature>
<evidence type="ECO:0008006" key="4">
    <source>
        <dbReference type="Google" id="ProtNLM"/>
    </source>
</evidence>
<dbReference type="AlphaFoldDB" id="A0A1F4VQZ4"/>
<evidence type="ECO:0000313" key="3">
    <source>
        <dbReference type="Proteomes" id="UP000178964"/>
    </source>
</evidence>
<keyword evidence="1" id="KW-0732">Signal</keyword>
<proteinExistence type="predicted"/>
<dbReference type="Proteomes" id="UP000178964">
    <property type="component" value="Unassembled WGS sequence"/>
</dbReference>